<protein>
    <recommendedName>
        <fullName evidence="1">N-acetyltransferase domain-containing protein</fullName>
    </recommendedName>
</protein>
<dbReference type="OMA" id="RTFRESK"/>
<organism evidence="2 3">
    <name type="scientific">Scytalidium lignicola</name>
    <name type="common">Hyphomycete</name>
    <dbReference type="NCBI Taxonomy" id="5539"/>
    <lineage>
        <taxon>Eukaryota</taxon>
        <taxon>Fungi</taxon>
        <taxon>Dikarya</taxon>
        <taxon>Ascomycota</taxon>
        <taxon>Pezizomycotina</taxon>
        <taxon>Leotiomycetes</taxon>
        <taxon>Leotiomycetes incertae sedis</taxon>
        <taxon>Scytalidium</taxon>
    </lineage>
</organism>
<evidence type="ECO:0000259" key="1">
    <source>
        <dbReference type="Pfam" id="PF00583"/>
    </source>
</evidence>
<feature type="non-terminal residue" evidence="2">
    <location>
        <position position="231"/>
    </location>
</feature>
<name>A0A3E2GRX9_SCYLI</name>
<proteinExistence type="predicted"/>
<dbReference type="Pfam" id="PF00583">
    <property type="entry name" value="Acetyltransf_1"/>
    <property type="match status" value="1"/>
</dbReference>
<dbReference type="CDD" id="cd04301">
    <property type="entry name" value="NAT_SF"/>
    <property type="match status" value="1"/>
</dbReference>
<dbReference type="PANTHER" id="PTHR42791">
    <property type="entry name" value="GNAT FAMILY ACETYLTRANSFERASE"/>
    <property type="match status" value="1"/>
</dbReference>
<dbReference type="InterPro" id="IPR052523">
    <property type="entry name" value="Trichothecene_AcTrans"/>
</dbReference>
<comment type="caution">
    <text evidence="2">The sequence shown here is derived from an EMBL/GenBank/DDBJ whole genome shotgun (WGS) entry which is preliminary data.</text>
</comment>
<dbReference type="InterPro" id="IPR000182">
    <property type="entry name" value="GNAT_dom"/>
</dbReference>
<dbReference type="PANTHER" id="PTHR42791:SF1">
    <property type="entry name" value="N-ACETYLTRANSFERASE DOMAIN-CONTAINING PROTEIN"/>
    <property type="match status" value="1"/>
</dbReference>
<dbReference type="Proteomes" id="UP000258309">
    <property type="component" value="Unassembled WGS sequence"/>
</dbReference>
<dbReference type="AlphaFoldDB" id="A0A3E2GRX9"/>
<evidence type="ECO:0000313" key="2">
    <source>
        <dbReference type="EMBL" id="RFU23859.1"/>
    </source>
</evidence>
<evidence type="ECO:0000313" key="3">
    <source>
        <dbReference type="Proteomes" id="UP000258309"/>
    </source>
</evidence>
<keyword evidence="3" id="KW-1185">Reference proteome</keyword>
<dbReference type="OrthoDB" id="4738875at2759"/>
<dbReference type="InterPro" id="IPR016181">
    <property type="entry name" value="Acyl_CoA_acyltransferase"/>
</dbReference>
<dbReference type="SUPFAM" id="SSF55729">
    <property type="entry name" value="Acyl-CoA N-acyltransferases (Nat)"/>
    <property type="match status" value="1"/>
</dbReference>
<feature type="non-terminal residue" evidence="2">
    <location>
        <position position="1"/>
    </location>
</feature>
<dbReference type="GO" id="GO:0016747">
    <property type="term" value="F:acyltransferase activity, transferring groups other than amino-acyl groups"/>
    <property type="evidence" value="ECO:0007669"/>
    <property type="project" value="InterPro"/>
</dbReference>
<feature type="domain" description="N-acetyltransferase" evidence="1">
    <location>
        <begin position="141"/>
        <end position="192"/>
    </location>
</feature>
<reference evidence="2 3" key="1">
    <citation type="submission" date="2018-05" db="EMBL/GenBank/DDBJ databases">
        <title>Draft genome sequence of Scytalidium lignicola DSM 105466, a ubiquitous saprotrophic fungus.</title>
        <authorList>
            <person name="Buettner E."/>
            <person name="Gebauer A.M."/>
            <person name="Hofrichter M."/>
            <person name="Liers C."/>
            <person name="Kellner H."/>
        </authorList>
    </citation>
    <scope>NUCLEOTIDE SEQUENCE [LARGE SCALE GENOMIC DNA]</scope>
    <source>
        <strain evidence="2 3">DSM 105466</strain>
    </source>
</reference>
<sequence length="231" mass="27061">MNNVDRFELVEANASDMDDIINIMVLAYVDDEMWKYTFQKVPYYGRFRFFYEYNIPRNMMEDVTCFKITEKATGKMVAYTALQYPWSDRPLSPELKTTLSSLDPLAGMPLAPKGLRLDGFFEMFNMFTSTHHEHDPEKDFHRMGTHVLPEYQRQGLGSWLTRHCNSIADGHHAKTYVTAGCKSRDMFKALGFEKFGVFDPHAERWGEEYDVENAKYELLVREPKDFKKVDD</sequence>
<dbReference type="Gene3D" id="3.40.630.30">
    <property type="match status" value="1"/>
</dbReference>
<accession>A0A3E2GRX9</accession>
<dbReference type="EMBL" id="NCSJ02000575">
    <property type="protein sequence ID" value="RFU23859.1"/>
    <property type="molecule type" value="Genomic_DNA"/>
</dbReference>
<gene>
    <name evidence="2" type="ORF">B7463_g12473</name>
</gene>